<evidence type="ECO:0000313" key="2">
    <source>
        <dbReference type="Proteomes" id="UP000030689"/>
    </source>
</evidence>
<protein>
    <submittedName>
        <fullName evidence="1">Uncharacterized protein</fullName>
    </submittedName>
</protein>
<keyword evidence="2" id="KW-1185">Reference proteome</keyword>
<dbReference type="AlphaFoldDB" id="V4NMW6"/>
<dbReference type="Proteomes" id="UP000030689">
    <property type="component" value="Unassembled WGS sequence"/>
</dbReference>
<dbReference type="KEGG" id="eus:EUTSA_v10021825mg"/>
<evidence type="ECO:0000313" key="1">
    <source>
        <dbReference type="EMBL" id="ESQ47796.1"/>
    </source>
</evidence>
<dbReference type="Gramene" id="ESQ47796">
    <property type="protein sequence ID" value="ESQ47796"/>
    <property type="gene ID" value="EUTSA_v10021825mg"/>
</dbReference>
<gene>
    <name evidence="1" type="ORF">EUTSA_v10021825mg</name>
</gene>
<sequence>MTPVAGLFMYDMEIVKLRDGHNYKRSHIRQNIALGEDEIVVNYRWSYVEHPTKDVNLAITARRYFLEDGDKFLVHYLQGGDHINDPITWIPVNPVLAQ</sequence>
<proteinExistence type="predicted"/>
<organism evidence="1 2">
    <name type="scientific">Eutrema salsugineum</name>
    <name type="common">Saltwater cress</name>
    <name type="synonym">Sisymbrium salsugineum</name>
    <dbReference type="NCBI Taxonomy" id="72664"/>
    <lineage>
        <taxon>Eukaryota</taxon>
        <taxon>Viridiplantae</taxon>
        <taxon>Streptophyta</taxon>
        <taxon>Embryophyta</taxon>
        <taxon>Tracheophyta</taxon>
        <taxon>Spermatophyta</taxon>
        <taxon>Magnoliopsida</taxon>
        <taxon>eudicotyledons</taxon>
        <taxon>Gunneridae</taxon>
        <taxon>Pentapetalae</taxon>
        <taxon>rosids</taxon>
        <taxon>malvids</taxon>
        <taxon>Brassicales</taxon>
        <taxon>Brassicaceae</taxon>
        <taxon>Eutremeae</taxon>
        <taxon>Eutrema</taxon>
    </lineage>
</organism>
<accession>V4NMW6</accession>
<reference evidence="1 2" key="1">
    <citation type="journal article" date="2013" name="Front. Plant Sci.">
        <title>The Reference Genome of the Halophytic Plant Eutrema salsugineum.</title>
        <authorList>
            <person name="Yang R."/>
            <person name="Jarvis D.E."/>
            <person name="Chen H."/>
            <person name="Beilstein M.A."/>
            <person name="Grimwood J."/>
            <person name="Jenkins J."/>
            <person name="Shu S."/>
            <person name="Prochnik S."/>
            <person name="Xin M."/>
            <person name="Ma C."/>
            <person name="Schmutz J."/>
            <person name="Wing R.A."/>
            <person name="Mitchell-Olds T."/>
            <person name="Schumaker K.S."/>
            <person name="Wang X."/>
        </authorList>
    </citation>
    <scope>NUCLEOTIDE SEQUENCE [LARGE SCALE GENOMIC DNA]</scope>
</reference>
<name>V4NMW6_EUTSA</name>
<dbReference type="EMBL" id="KI517408">
    <property type="protein sequence ID" value="ESQ47796.1"/>
    <property type="molecule type" value="Genomic_DNA"/>
</dbReference>